<dbReference type="RefSeq" id="WP_273378347.1">
    <property type="nucleotide sequence ID" value="NZ_PIUK01000026.1"/>
</dbReference>
<evidence type="ECO:0000256" key="5">
    <source>
        <dbReference type="ARBA" id="ARBA00022692"/>
    </source>
</evidence>
<dbReference type="InterPro" id="IPR000522">
    <property type="entry name" value="ABC_transptr_permease_BtuC"/>
</dbReference>
<dbReference type="GO" id="GO:0022857">
    <property type="term" value="F:transmembrane transporter activity"/>
    <property type="evidence" value="ECO:0007669"/>
    <property type="project" value="InterPro"/>
</dbReference>
<dbReference type="InterPro" id="IPR037294">
    <property type="entry name" value="ABC_BtuC-like"/>
</dbReference>
<dbReference type="PANTHER" id="PTHR30472:SF25">
    <property type="entry name" value="ABC TRANSPORTER PERMEASE PROTEIN MJ0876-RELATED"/>
    <property type="match status" value="1"/>
</dbReference>
<evidence type="ECO:0000256" key="2">
    <source>
        <dbReference type="ARBA" id="ARBA00007935"/>
    </source>
</evidence>
<name>A0A953I0U8_SYMTR</name>
<feature type="transmembrane region" description="Helical" evidence="8">
    <location>
        <begin position="255"/>
        <end position="280"/>
    </location>
</feature>
<keyword evidence="5 8" id="KW-0812">Transmembrane</keyword>
<feature type="transmembrane region" description="Helical" evidence="8">
    <location>
        <begin position="322"/>
        <end position="341"/>
    </location>
</feature>
<evidence type="ECO:0000256" key="8">
    <source>
        <dbReference type="SAM" id="Phobius"/>
    </source>
</evidence>
<evidence type="ECO:0000256" key="6">
    <source>
        <dbReference type="ARBA" id="ARBA00022989"/>
    </source>
</evidence>
<dbReference type="AlphaFoldDB" id="A0A953I0U8"/>
<feature type="transmembrane region" description="Helical" evidence="8">
    <location>
        <begin position="206"/>
        <end position="226"/>
    </location>
</feature>
<proteinExistence type="inferred from homology"/>
<dbReference type="PANTHER" id="PTHR30472">
    <property type="entry name" value="FERRIC ENTEROBACTIN TRANSPORT SYSTEM PERMEASE PROTEIN"/>
    <property type="match status" value="1"/>
</dbReference>
<comment type="similarity">
    <text evidence="2">Belongs to the binding-protein-dependent transport system permease family. FecCD subfamily.</text>
</comment>
<dbReference type="SUPFAM" id="SSF81345">
    <property type="entry name" value="ABC transporter involved in vitamin B12 uptake, BtuC"/>
    <property type="match status" value="1"/>
</dbReference>
<keyword evidence="4" id="KW-1003">Cell membrane</keyword>
<keyword evidence="3" id="KW-0813">Transport</keyword>
<evidence type="ECO:0000313" key="10">
    <source>
        <dbReference type="Proteomes" id="UP000732377"/>
    </source>
</evidence>
<dbReference type="Gene3D" id="1.10.3470.10">
    <property type="entry name" value="ABC transporter involved in vitamin B12 uptake, BtuC"/>
    <property type="match status" value="1"/>
</dbReference>
<feature type="transmembrane region" description="Helical" evidence="8">
    <location>
        <begin position="100"/>
        <end position="119"/>
    </location>
</feature>
<evidence type="ECO:0000256" key="7">
    <source>
        <dbReference type="ARBA" id="ARBA00023136"/>
    </source>
</evidence>
<organism evidence="9 10">
    <name type="scientific">Symbiobacterium thermophilum</name>
    <dbReference type="NCBI Taxonomy" id="2734"/>
    <lineage>
        <taxon>Bacteria</taxon>
        <taxon>Bacillati</taxon>
        <taxon>Bacillota</taxon>
        <taxon>Clostridia</taxon>
        <taxon>Eubacteriales</taxon>
        <taxon>Symbiobacteriaceae</taxon>
        <taxon>Symbiobacterium</taxon>
    </lineage>
</organism>
<evidence type="ECO:0000313" key="9">
    <source>
        <dbReference type="EMBL" id="MBY6275475.1"/>
    </source>
</evidence>
<dbReference type="Pfam" id="PF01032">
    <property type="entry name" value="FecCD"/>
    <property type="match status" value="1"/>
</dbReference>
<evidence type="ECO:0000256" key="1">
    <source>
        <dbReference type="ARBA" id="ARBA00004651"/>
    </source>
</evidence>
<keyword evidence="6 8" id="KW-1133">Transmembrane helix</keyword>
<reference evidence="9" key="1">
    <citation type="submission" date="2017-11" db="EMBL/GenBank/DDBJ databases">
        <title>Three new genomes from thermophilic consortium.</title>
        <authorList>
            <person name="Quaggio R."/>
            <person name="Amgarten D."/>
            <person name="Setubal J.C."/>
        </authorList>
    </citation>
    <scope>NUCLEOTIDE SEQUENCE</scope>
    <source>
        <strain evidence="9">ZCTH01-B2</strain>
    </source>
</reference>
<evidence type="ECO:0000256" key="3">
    <source>
        <dbReference type="ARBA" id="ARBA00022448"/>
    </source>
</evidence>
<feature type="transmembrane region" description="Helical" evidence="8">
    <location>
        <begin position="68"/>
        <end position="88"/>
    </location>
</feature>
<gene>
    <name evidence="9" type="ORF">CWE10_04525</name>
</gene>
<accession>A0A953I0U8</accession>
<sequence length="349" mass="36397">MTGRATRGRRAMTLTAVALLAALIVAGALGSVRIPPADVVKILLNRLGADFPATWPRTWEAILWDVRFPRVAMGALVGMGLSVAGAAYQGLFRNPLADPSVIGASAGASLGAALAIAFFDRVPSLTGLWRLGPVPLFAFAGGVAAVLVAFRLATAGRQTSTVSLLLAGMVVSSVATSLVSLIMYFTDSQARDAIVFWLMGGLSGANWPKAAWLLPYLALGLGLLLWDGRELNAFLLGEEAALSMGVDVERLKRRILAAGSLLTAAAVAFCGIISFVGLIVPHLVRLLVGPDHRWLLPVAAVAGSVVLVAADTVARSLPWVSELPVGLVMSLIGGPVFLVILRRQLLPGS</sequence>
<feature type="transmembrane region" description="Helical" evidence="8">
    <location>
        <begin position="162"/>
        <end position="186"/>
    </location>
</feature>
<keyword evidence="7 8" id="KW-0472">Membrane</keyword>
<dbReference type="EMBL" id="PIUK01000026">
    <property type="protein sequence ID" value="MBY6275475.1"/>
    <property type="molecule type" value="Genomic_DNA"/>
</dbReference>
<comment type="caution">
    <text evidence="9">The sequence shown here is derived from an EMBL/GenBank/DDBJ whole genome shotgun (WGS) entry which is preliminary data.</text>
</comment>
<comment type="subcellular location">
    <subcellularLocation>
        <location evidence="1">Cell membrane</location>
        <topology evidence="1">Multi-pass membrane protein</topology>
    </subcellularLocation>
</comment>
<dbReference type="FunFam" id="1.10.3470.10:FF:000001">
    <property type="entry name" value="Vitamin B12 ABC transporter permease BtuC"/>
    <property type="match status" value="1"/>
</dbReference>
<feature type="transmembrane region" description="Helical" evidence="8">
    <location>
        <begin position="131"/>
        <end position="150"/>
    </location>
</feature>
<dbReference type="Proteomes" id="UP000732377">
    <property type="component" value="Unassembled WGS sequence"/>
</dbReference>
<protein>
    <submittedName>
        <fullName evidence="9">Iron ABC transporter</fullName>
    </submittedName>
</protein>
<evidence type="ECO:0000256" key="4">
    <source>
        <dbReference type="ARBA" id="ARBA00022475"/>
    </source>
</evidence>
<feature type="transmembrane region" description="Helical" evidence="8">
    <location>
        <begin position="292"/>
        <end position="310"/>
    </location>
</feature>
<dbReference type="GO" id="GO:0005886">
    <property type="term" value="C:plasma membrane"/>
    <property type="evidence" value="ECO:0007669"/>
    <property type="project" value="UniProtKB-SubCell"/>
</dbReference>
<dbReference type="CDD" id="cd06550">
    <property type="entry name" value="TM_ABC_iron-siderophores_like"/>
    <property type="match status" value="1"/>
</dbReference>